<organism evidence="5 6">
    <name type="scientific">Amborella trichopoda</name>
    <dbReference type="NCBI Taxonomy" id="13333"/>
    <lineage>
        <taxon>Eukaryota</taxon>
        <taxon>Viridiplantae</taxon>
        <taxon>Streptophyta</taxon>
        <taxon>Embryophyta</taxon>
        <taxon>Tracheophyta</taxon>
        <taxon>Spermatophyta</taxon>
        <taxon>Magnoliopsida</taxon>
        <taxon>Amborellales</taxon>
        <taxon>Amborellaceae</taxon>
        <taxon>Amborella</taxon>
    </lineage>
</organism>
<evidence type="ECO:0000256" key="3">
    <source>
        <dbReference type="SAM" id="MobiDB-lite"/>
    </source>
</evidence>
<feature type="region of interest" description="Disordered" evidence="3">
    <location>
        <begin position="229"/>
        <end position="255"/>
    </location>
</feature>
<evidence type="ECO:0000313" key="6">
    <source>
        <dbReference type="Proteomes" id="UP000017836"/>
    </source>
</evidence>
<dbReference type="SUPFAM" id="SSF158639">
    <property type="entry name" value="ENT-like"/>
    <property type="match status" value="1"/>
</dbReference>
<dbReference type="OMA" id="FGIPNTG"/>
<dbReference type="Proteomes" id="UP000017836">
    <property type="component" value="Unassembled WGS sequence"/>
</dbReference>
<evidence type="ECO:0000256" key="1">
    <source>
        <dbReference type="ARBA" id="ARBA00004123"/>
    </source>
</evidence>
<keyword evidence="6" id="KW-1185">Reference proteome</keyword>
<sequence>MGTGSDLSKQNGKGVKRTGHCSGTMRIPLMTLHRGGALPDMESQIHYLETEAYSAVLKAFIAQSDSLSWGKEGLITELRRELRVSDVEHRELLGRIDSDETIRRIRDWREGGTKEPGALGQRVTFKKRPASSSAEQLHQTQSLMLTDPSHRGAIPSPFTVPDVKNGRHGGDMVLKRHDRIEIRQTDRLIYEIERVCGVANPDPVQVEKAKLILREHELSLLAAIAKLDDLSDGVNTPGRGPANQEEEEDGDEEGS</sequence>
<evidence type="ECO:0000313" key="5">
    <source>
        <dbReference type="EMBL" id="ERM93552.1"/>
    </source>
</evidence>
<name>W1NDH8_AMBTC</name>
<feature type="domain" description="ENT" evidence="4">
    <location>
        <begin position="41"/>
        <end position="130"/>
    </location>
</feature>
<dbReference type="PANTHER" id="PTHR33432:SF22">
    <property type="entry name" value="OS10G0436850 PROTEIN"/>
    <property type="match status" value="1"/>
</dbReference>
<gene>
    <name evidence="5" type="ORF">AMTR_s00004p00084710</name>
</gene>
<accession>W1NDH8</accession>
<reference evidence="6" key="1">
    <citation type="journal article" date="2013" name="Science">
        <title>The Amborella genome and the evolution of flowering plants.</title>
        <authorList>
            <consortium name="Amborella Genome Project"/>
        </authorList>
    </citation>
    <scope>NUCLEOTIDE SEQUENCE [LARGE SCALE GENOMIC DNA]</scope>
</reference>
<comment type="subcellular location">
    <subcellularLocation>
        <location evidence="1">Nucleus</location>
    </subcellularLocation>
</comment>
<dbReference type="STRING" id="13333.W1NDH8"/>
<dbReference type="Pfam" id="PF03735">
    <property type="entry name" value="ENT"/>
    <property type="match status" value="1"/>
</dbReference>
<feature type="compositionally biased region" description="Polar residues" evidence="3">
    <location>
        <begin position="1"/>
        <end position="11"/>
    </location>
</feature>
<keyword evidence="2" id="KW-0539">Nucleus</keyword>
<feature type="region of interest" description="Disordered" evidence="3">
    <location>
        <begin position="1"/>
        <end position="22"/>
    </location>
</feature>
<dbReference type="OrthoDB" id="1737049at2759"/>
<dbReference type="HOGENOM" id="CLU_038636_0_1_1"/>
<dbReference type="EMBL" id="KI397628">
    <property type="protein sequence ID" value="ERM93552.1"/>
    <property type="molecule type" value="Genomic_DNA"/>
</dbReference>
<dbReference type="InterPro" id="IPR005491">
    <property type="entry name" value="ENT_dom"/>
</dbReference>
<protein>
    <recommendedName>
        <fullName evidence="4">ENT domain-containing protein</fullName>
    </recommendedName>
</protein>
<dbReference type="AlphaFoldDB" id="W1NDH8"/>
<dbReference type="Gramene" id="ERM93552">
    <property type="protein sequence ID" value="ERM93552"/>
    <property type="gene ID" value="AMTR_s00004p00084710"/>
</dbReference>
<dbReference type="GO" id="GO:0050832">
    <property type="term" value="P:defense response to fungus"/>
    <property type="evidence" value="ECO:0007669"/>
    <property type="project" value="InterPro"/>
</dbReference>
<evidence type="ECO:0000256" key="2">
    <source>
        <dbReference type="ARBA" id="ARBA00023242"/>
    </source>
</evidence>
<dbReference type="eggNOG" id="KOG4675">
    <property type="taxonomic scope" value="Eukaryota"/>
</dbReference>
<dbReference type="PANTHER" id="PTHR33432">
    <property type="entry name" value="PROTEIN EMSY-LIKE 4"/>
    <property type="match status" value="1"/>
</dbReference>
<dbReference type="InterPro" id="IPR033485">
    <property type="entry name" value="EMSY-LIKE_plant"/>
</dbReference>
<proteinExistence type="predicted"/>
<dbReference type="Gene3D" id="1.10.1240.40">
    <property type="entry name" value="ENT domain"/>
    <property type="match status" value="1"/>
</dbReference>
<evidence type="ECO:0000259" key="4">
    <source>
        <dbReference type="PROSITE" id="PS51138"/>
    </source>
</evidence>
<feature type="compositionally biased region" description="Acidic residues" evidence="3">
    <location>
        <begin position="244"/>
        <end position="255"/>
    </location>
</feature>
<dbReference type="InterPro" id="IPR036142">
    <property type="entry name" value="ENT_dom-like_sf"/>
</dbReference>
<dbReference type="PROSITE" id="PS51138">
    <property type="entry name" value="ENT"/>
    <property type="match status" value="1"/>
</dbReference>
<dbReference type="GO" id="GO:0005634">
    <property type="term" value="C:nucleus"/>
    <property type="evidence" value="ECO:0007669"/>
    <property type="project" value="UniProtKB-SubCell"/>
</dbReference>
<dbReference type="SMART" id="SM01191">
    <property type="entry name" value="ENT"/>
    <property type="match status" value="1"/>
</dbReference>